<keyword evidence="3" id="KW-1185">Reference proteome</keyword>
<evidence type="ECO:0000313" key="2">
    <source>
        <dbReference type="EMBL" id="EDW25283.1"/>
    </source>
</evidence>
<feature type="region of interest" description="Disordered" evidence="1">
    <location>
        <begin position="31"/>
        <end position="69"/>
    </location>
</feature>
<feature type="region of interest" description="Disordered" evidence="1">
    <location>
        <begin position="130"/>
        <end position="197"/>
    </location>
</feature>
<dbReference type="PhylomeDB" id="B4HC98"/>
<feature type="compositionally biased region" description="Basic residues" evidence="1">
    <location>
        <begin position="158"/>
        <end position="173"/>
    </location>
</feature>
<evidence type="ECO:0000256" key="1">
    <source>
        <dbReference type="SAM" id="MobiDB-lite"/>
    </source>
</evidence>
<name>B4HC98_DROPE</name>
<feature type="compositionally biased region" description="Basic and acidic residues" evidence="1">
    <location>
        <begin position="174"/>
        <end position="197"/>
    </location>
</feature>
<dbReference type="HOGENOM" id="CLU_977499_0_0_1"/>
<gene>
    <name evidence="2" type="primary">Dper\GL19978</name>
    <name evidence="2" type="ORF">Dper_GL19978</name>
</gene>
<dbReference type="EMBL" id="CH479287">
    <property type="protein sequence ID" value="EDW25283.1"/>
    <property type="molecule type" value="Genomic_DNA"/>
</dbReference>
<feature type="compositionally biased region" description="Basic and acidic residues" evidence="1">
    <location>
        <begin position="136"/>
        <end position="147"/>
    </location>
</feature>
<proteinExistence type="predicted"/>
<organism evidence="3">
    <name type="scientific">Drosophila persimilis</name>
    <name type="common">Fruit fly</name>
    <dbReference type="NCBI Taxonomy" id="7234"/>
    <lineage>
        <taxon>Eukaryota</taxon>
        <taxon>Metazoa</taxon>
        <taxon>Ecdysozoa</taxon>
        <taxon>Arthropoda</taxon>
        <taxon>Hexapoda</taxon>
        <taxon>Insecta</taxon>
        <taxon>Pterygota</taxon>
        <taxon>Neoptera</taxon>
        <taxon>Endopterygota</taxon>
        <taxon>Diptera</taxon>
        <taxon>Brachycera</taxon>
        <taxon>Muscomorpha</taxon>
        <taxon>Ephydroidea</taxon>
        <taxon>Drosophilidae</taxon>
        <taxon>Drosophila</taxon>
        <taxon>Sophophora</taxon>
    </lineage>
</organism>
<evidence type="ECO:0000313" key="3">
    <source>
        <dbReference type="Proteomes" id="UP000008744"/>
    </source>
</evidence>
<accession>B4HC98</accession>
<sequence>MSDQREQAAACSTPLTSSFAWDEENPFRRRNALARSPNQPAEAVEERARSSPPTLQRPQEEQADPKERAMAHLASLGQKARELRKLMVLPKRSITNPMRDLVDEIEYLQRELESCWQAISAEQAVAKVAQPAVTERAGKRARPEPRNTTHPSPSPSPRPKKPKHGPKKSKKTEKKPQEGQMRDAVARKGPEDAPKEREVGFKHEDDPFCVVCAGVIEDAEHCFFECPRFRQEREDLSNKLGRMPAVTNLAECLLESEGNWAAIRFMAVTMATKLRREERARNARR</sequence>
<dbReference type="AlphaFoldDB" id="B4HC98"/>
<protein>
    <submittedName>
        <fullName evidence="2">GL19978</fullName>
    </submittedName>
</protein>
<reference evidence="2 3" key="1">
    <citation type="journal article" date="2007" name="Nature">
        <title>Evolution of genes and genomes on the Drosophila phylogeny.</title>
        <authorList>
            <consortium name="Drosophila 12 Genomes Consortium"/>
            <person name="Clark A.G."/>
            <person name="Eisen M.B."/>
            <person name="Smith D.R."/>
            <person name="Bergman C.M."/>
            <person name="Oliver B."/>
            <person name="Markow T.A."/>
            <person name="Kaufman T.C."/>
            <person name="Kellis M."/>
            <person name="Gelbart W."/>
            <person name="Iyer V.N."/>
            <person name="Pollard D.A."/>
            <person name="Sackton T.B."/>
            <person name="Larracuente A.M."/>
            <person name="Singh N.D."/>
            <person name="Abad J.P."/>
            <person name="Abt D.N."/>
            <person name="Adryan B."/>
            <person name="Aguade M."/>
            <person name="Akashi H."/>
            <person name="Anderson W.W."/>
            <person name="Aquadro C.F."/>
            <person name="Ardell D.H."/>
            <person name="Arguello R."/>
            <person name="Artieri C.G."/>
            <person name="Barbash D.A."/>
            <person name="Barker D."/>
            <person name="Barsanti P."/>
            <person name="Batterham P."/>
            <person name="Batzoglou S."/>
            <person name="Begun D."/>
            <person name="Bhutkar A."/>
            <person name="Blanco E."/>
            <person name="Bosak S.A."/>
            <person name="Bradley R.K."/>
            <person name="Brand A.D."/>
            <person name="Brent M.R."/>
            <person name="Brooks A.N."/>
            <person name="Brown R.H."/>
            <person name="Butlin R.K."/>
            <person name="Caggese C."/>
            <person name="Calvi B.R."/>
            <person name="Bernardo de Carvalho A."/>
            <person name="Caspi A."/>
            <person name="Castrezana S."/>
            <person name="Celniker S.E."/>
            <person name="Chang J.L."/>
            <person name="Chapple C."/>
            <person name="Chatterji S."/>
            <person name="Chinwalla A."/>
            <person name="Civetta A."/>
            <person name="Clifton S.W."/>
            <person name="Comeron J.M."/>
            <person name="Costello J.C."/>
            <person name="Coyne J.A."/>
            <person name="Daub J."/>
            <person name="David R.G."/>
            <person name="Delcher A.L."/>
            <person name="Delehaunty K."/>
            <person name="Do C.B."/>
            <person name="Ebling H."/>
            <person name="Edwards K."/>
            <person name="Eickbush T."/>
            <person name="Evans J.D."/>
            <person name="Filipski A."/>
            <person name="Findeiss S."/>
            <person name="Freyhult E."/>
            <person name="Fulton L."/>
            <person name="Fulton R."/>
            <person name="Garcia A.C."/>
            <person name="Gardiner A."/>
            <person name="Garfield D.A."/>
            <person name="Garvin B.E."/>
            <person name="Gibson G."/>
            <person name="Gilbert D."/>
            <person name="Gnerre S."/>
            <person name="Godfrey J."/>
            <person name="Good R."/>
            <person name="Gotea V."/>
            <person name="Gravely B."/>
            <person name="Greenberg A.J."/>
            <person name="Griffiths-Jones S."/>
            <person name="Gross S."/>
            <person name="Guigo R."/>
            <person name="Gustafson E.A."/>
            <person name="Haerty W."/>
            <person name="Hahn M.W."/>
            <person name="Halligan D.L."/>
            <person name="Halpern A.L."/>
            <person name="Halter G.M."/>
            <person name="Han M.V."/>
            <person name="Heger A."/>
            <person name="Hillier L."/>
            <person name="Hinrichs A.S."/>
            <person name="Holmes I."/>
            <person name="Hoskins R.A."/>
            <person name="Hubisz M.J."/>
            <person name="Hultmark D."/>
            <person name="Huntley M.A."/>
            <person name="Jaffe D.B."/>
            <person name="Jagadeeshan S."/>
            <person name="Jeck W.R."/>
            <person name="Johnson J."/>
            <person name="Jones C.D."/>
            <person name="Jordan W.C."/>
            <person name="Karpen G.H."/>
            <person name="Kataoka E."/>
            <person name="Keightley P.D."/>
            <person name="Kheradpour P."/>
            <person name="Kirkness E.F."/>
            <person name="Koerich L.B."/>
            <person name="Kristiansen K."/>
            <person name="Kudrna D."/>
            <person name="Kulathinal R.J."/>
            <person name="Kumar S."/>
            <person name="Kwok R."/>
            <person name="Lander E."/>
            <person name="Langley C.H."/>
            <person name="Lapoint R."/>
            <person name="Lazzaro B.P."/>
            <person name="Lee S.J."/>
            <person name="Levesque L."/>
            <person name="Li R."/>
            <person name="Lin C.F."/>
            <person name="Lin M.F."/>
            <person name="Lindblad-Toh K."/>
            <person name="Llopart A."/>
            <person name="Long M."/>
            <person name="Low L."/>
            <person name="Lozovsky E."/>
            <person name="Lu J."/>
            <person name="Luo M."/>
            <person name="Machado C.A."/>
            <person name="Makalowski W."/>
            <person name="Marzo M."/>
            <person name="Matsuda M."/>
            <person name="Matzkin L."/>
            <person name="McAllister B."/>
            <person name="McBride C.S."/>
            <person name="McKernan B."/>
            <person name="McKernan K."/>
            <person name="Mendez-Lago M."/>
            <person name="Minx P."/>
            <person name="Mollenhauer M.U."/>
            <person name="Montooth K."/>
            <person name="Mount S.M."/>
            <person name="Mu X."/>
            <person name="Myers E."/>
            <person name="Negre B."/>
            <person name="Newfeld S."/>
            <person name="Nielsen R."/>
            <person name="Noor M.A."/>
            <person name="O'Grady P."/>
            <person name="Pachter L."/>
            <person name="Papaceit M."/>
            <person name="Parisi M.J."/>
            <person name="Parisi M."/>
            <person name="Parts L."/>
            <person name="Pedersen J.S."/>
            <person name="Pesole G."/>
            <person name="Phillippy A.M."/>
            <person name="Ponting C.P."/>
            <person name="Pop M."/>
            <person name="Porcelli D."/>
            <person name="Powell J.R."/>
            <person name="Prohaska S."/>
            <person name="Pruitt K."/>
            <person name="Puig M."/>
            <person name="Quesneville H."/>
            <person name="Ram K.R."/>
            <person name="Rand D."/>
            <person name="Rasmussen M.D."/>
            <person name="Reed L.K."/>
            <person name="Reenan R."/>
            <person name="Reily A."/>
            <person name="Remington K.A."/>
            <person name="Rieger T.T."/>
            <person name="Ritchie M.G."/>
            <person name="Robin C."/>
            <person name="Rogers Y.H."/>
            <person name="Rohde C."/>
            <person name="Rozas J."/>
            <person name="Rubenfield M.J."/>
            <person name="Ruiz A."/>
            <person name="Russo S."/>
            <person name="Salzberg S.L."/>
            <person name="Sanchez-Gracia A."/>
            <person name="Saranga D.J."/>
            <person name="Sato H."/>
            <person name="Schaeffer S.W."/>
            <person name="Schatz M.C."/>
            <person name="Schlenke T."/>
            <person name="Schwartz R."/>
            <person name="Segarra C."/>
            <person name="Singh R.S."/>
            <person name="Sirot L."/>
            <person name="Sirota M."/>
            <person name="Sisneros N.B."/>
            <person name="Smith C.D."/>
            <person name="Smith T.F."/>
            <person name="Spieth J."/>
            <person name="Stage D.E."/>
            <person name="Stark A."/>
            <person name="Stephan W."/>
            <person name="Strausberg R.L."/>
            <person name="Strempel S."/>
            <person name="Sturgill D."/>
            <person name="Sutton G."/>
            <person name="Sutton G.G."/>
            <person name="Tao W."/>
            <person name="Teichmann S."/>
            <person name="Tobari Y.N."/>
            <person name="Tomimura Y."/>
            <person name="Tsolas J.M."/>
            <person name="Valente V.L."/>
            <person name="Venter E."/>
            <person name="Venter J.C."/>
            <person name="Vicario S."/>
            <person name="Vieira F.G."/>
            <person name="Vilella A.J."/>
            <person name="Villasante A."/>
            <person name="Walenz B."/>
            <person name="Wang J."/>
            <person name="Wasserman M."/>
            <person name="Watts T."/>
            <person name="Wilson D."/>
            <person name="Wilson R.K."/>
            <person name="Wing R.A."/>
            <person name="Wolfner M.F."/>
            <person name="Wong A."/>
            <person name="Wong G.K."/>
            <person name="Wu C.I."/>
            <person name="Wu G."/>
            <person name="Yamamoto D."/>
            <person name="Yang H.P."/>
            <person name="Yang S.P."/>
            <person name="Yorke J.A."/>
            <person name="Yoshida K."/>
            <person name="Zdobnov E."/>
            <person name="Zhang P."/>
            <person name="Zhang Y."/>
            <person name="Zimin A.V."/>
            <person name="Baldwin J."/>
            <person name="Abdouelleil A."/>
            <person name="Abdulkadir J."/>
            <person name="Abebe A."/>
            <person name="Abera B."/>
            <person name="Abreu J."/>
            <person name="Acer S.C."/>
            <person name="Aftuck L."/>
            <person name="Alexander A."/>
            <person name="An P."/>
            <person name="Anderson E."/>
            <person name="Anderson S."/>
            <person name="Arachi H."/>
            <person name="Azer M."/>
            <person name="Bachantsang P."/>
            <person name="Barry A."/>
            <person name="Bayul T."/>
            <person name="Berlin A."/>
            <person name="Bessette D."/>
            <person name="Bloom T."/>
            <person name="Blye J."/>
            <person name="Boguslavskiy L."/>
            <person name="Bonnet C."/>
            <person name="Boukhgalter B."/>
            <person name="Bourzgui I."/>
            <person name="Brown A."/>
            <person name="Cahill P."/>
            <person name="Channer S."/>
            <person name="Cheshatsang Y."/>
            <person name="Chuda L."/>
            <person name="Citroen M."/>
            <person name="Collymore A."/>
            <person name="Cooke P."/>
            <person name="Costello M."/>
            <person name="D'Aco K."/>
            <person name="Daza R."/>
            <person name="De Haan G."/>
            <person name="DeGray S."/>
            <person name="DeMaso C."/>
            <person name="Dhargay N."/>
            <person name="Dooley K."/>
            <person name="Dooley E."/>
            <person name="Doricent M."/>
            <person name="Dorje P."/>
            <person name="Dorjee K."/>
            <person name="Dupes A."/>
            <person name="Elong R."/>
            <person name="Falk J."/>
            <person name="Farina A."/>
            <person name="Faro S."/>
            <person name="Ferguson D."/>
            <person name="Fisher S."/>
            <person name="Foley C.D."/>
            <person name="Franke A."/>
            <person name="Friedrich D."/>
            <person name="Gadbois L."/>
            <person name="Gearin G."/>
            <person name="Gearin C.R."/>
            <person name="Giannoukos G."/>
            <person name="Goode T."/>
            <person name="Graham J."/>
            <person name="Grandbois E."/>
            <person name="Grewal S."/>
            <person name="Gyaltsen K."/>
            <person name="Hafez N."/>
            <person name="Hagos B."/>
            <person name="Hall J."/>
            <person name="Henson C."/>
            <person name="Hollinger A."/>
            <person name="Honan T."/>
            <person name="Huard M.D."/>
            <person name="Hughes L."/>
            <person name="Hurhula B."/>
            <person name="Husby M.E."/>
            <person name="Kamat A."/>
            <person name="Kanga B."/>
            <person name="Kashin S."/>
            <person name="Khazanovich D."/>
            <person name="Kisner P."/>
            <person name="Lance K."/>
            <person name="Lara M."/>
            <person name="Lee W."/>
            <person name="Lennon N."/>
            <person name="Letendre F."/>
            <person name="LeVine R."/>
            <person name="Lipovsky A."/>
            <person name="Liu X."/>
            <person name="Liu J."/>
            <person name="Liu S."/>
            <person name="Lokyitsang T."/>
            <person name="Lokyitsang Y."/>
            <person name="Lubonja R."/>
            <person name="Lui A."/>
            <person name="MacDonald P."/>
            <person name="Magnisalis V."/>
            <person name="Maru K."/>
            <person name="Matthews C."/>
            <person name="McCusker W."/>
            <person name="McDonough S."/>
            <person name="Mehta T."/>
            <person name="Meldrim J."/>
            <person name="Meneus L."/>
            <person name="Mihai O."/>
            <person name="Mihalev A."/>
            <person name="Mihova T."/>
            <person name="Mittelman R."/>
            <person name="Mlenga V."/>
            <person name="Montmayeur A."/>
            <person name="Mulrain L."/>
            <person name="Navidi A."/>
            <person name="Naylor J."/>
            <person name="Negash T."/>
            <person name="Nguyen T."/>
            <person name="Nguyen N."/>
            <person name="Nicol R."/>
            <person name="Norbu C."/>
            <person name="Norbu N."/>
            <person name="Novod N."/>
            <person name="O'Neill B."/>
            <person name="Osman S."/>
            <person name="Markiewicz E."/>
            <person name="Oyono O.L."/>
            <person name="Patti C."/>
            <person name="Phunkhang P."/>
            <person name="Pierre F."/>
            <person name="Priest M."/>
            <person name="Raghuraman S."/>
            <person name="Rege F."/>
            <person name="Reyes R."/>
            <person name="Rise C."/>
            <person name="Rogov P."/>
            <person name="Ross K."/>
            <person name="Ryan E."/>
            <person name="Settipalli S."/>
            <person name="Shea T."/>
            <person name="Sherpa N."/>
            <person name="Shi L."/>
            <person name="Shih D."/>
            <person name="Sparrow T."/>
            <person name="Spaulding J."/>
            <person name="Stalker J."/>
            <person name="Stange-Thomann N."/>
            <person name="Stavropoulos S."/>
            <person name="Stone C."/>
            <person name="Strader C."/>
            <person name="Tesfaye S."/>
            <person name="Thomson T."/>
            <person name="Thoulutsang Y."/>
            <person name="Thoulutsang D."/>
            <person name="Topham K."/>
            <person name="Topping I."/>
            <person name="Tsamla T."/>
            <person name="Vassiliev H."/>
            <person name="Vo A."/>
            <person name="Wangchuk T."/>
            <person name="Wangdi T."/>
            <person name="Weiand M."/>
            <person name="Wilkinson J."/>
            <person name="Wilson A."/>
            <person name="Yadav S."/>
            <person name="Young G."/>
            <person name="Yu Q."/>
            <person name="Zembek L."/>
            <person name="Zhong D."/>
            <person name="Zimmer A."/>
            <person name="Zwirko Z."/>
            <person name="Jaffe D.B."/>
            <person name="Alvarez P."/>
            <person name="Brockman W."/>
            <person name="Butler J."/>
            <person name="Chin C."/>
            <person name="Gnerre S."/>
            <person name="Grabherr M."/>
            <person name="Kleber M."/>
            <person name="Mauceli E."/>
            <person name="MacCallum I."/>
        </authorList>
    </citation>
    <scope>NUCLEOTIDE SEQUENCE [LARGE SCALE GENOMIC DNA]</scope>
    <source>
        <strain evidence="3">MSH-3 / Tucson 14011-0111.49</strain>
    </source>
</reference>
<feature type="compositionally biased region" description="Basic and acidic residues" evidence="1">
    <location>
        <begin position="58"/>
        <end position="69"/>
    </location>
</feature>
<dbReference type="Proteomes" id="UP000008744">
    <property type="component" value="Unassembled WGS sequence"/>
</dbReference>